<evidence type="ECO:0000256" key="3">
    <source>
        <dbReference type="ARBA" id="ARBA00005498"/>
    </source>
</evidence>
<accession>A0A1E4SWY2</accession>
<evidence type="ECO:0000256" key="1">
    <source>
        <dbReference type="ARBA" id="ARBA00004123"/>
    </source>
</evidence>
<keyword evidence="10" id="KW-0137">Centromere</keyword>
<keyword evidence="6" id="KW-0498">Mitosis</keyword>
<keyword evidence="7 11" id="KW-0175">Coiled coil</keyword>
<feature type="coiled-coil region" evidence="11">
    <location>
        <begin position="195"/>
        <end position="229"/>
    </location>
</feature>
<dbReference type="AlphaFoldDB" id="A0A1E4SWY2"/>
<name>A0A1E4SWY2_9ASCO</name>
<dbReference type="Pfam" id="PF03800">
    <property type="entry name" value="Nuf2"/>
    <property type="match status" value="1"/>
</dbReference>
<keyword evidence="8" id="KW-0539">Nucleus</keyword>
<evidence type="ECO:0000256" key="9">
    <source>
        <dbReference type="ARBA" id="ARBA00023306"/>
    </source>
</evidence>
<evidence type="ECO:0000313" key="15">
    <source>
        <dbReference type="Proteomes" id="UP000094801"/>
    </source>
</evidence>
<evidence type="ECO:0000256" key="8">
    <source>
        <dbReference type="ARBA" id="ARBA00023242"/>
    </source>
</evidence>
<evidence type="ECO:0000256" key="5">
    <source>
        <dbReference type="ARBA" id="ARBA00022618"/>
    </source>
</evidence>
<keyword evidence="15" id="KW-1185">Reference proteome</keyword>
<comment type="similarity">
    <text evidence="3">Belongs to the NUF2 family.</text>
</comment>
<dbReference type="GO" id="GO:0031262">
    <property type="term" value="C:Ndc80 complex"/>
    <property type="evidence" value="ECO:0007669"/>
    <property type="project" value="InterPro"/>
</dbReference>
<dbReference type="InterPro" id="IPR005549">
    <property type="entry name" value="Kinetochore_Nuf2_N"/>
</dbReference>
<protein>
    <submittedName>
        <fullName evidence="14">Uncharacterized protein</fullName>
    </submittedName>
</protein>
<sequence length="453" mass="53002">MARPSAIYRASQPTTITRNTKYQFPILETSDITSLCSRLGLEFINEEIITRPTKSFMKSLIEQVMDKFLFVSPYSLRQSIESIESNDDNELNNIKNTMNIIASQRIMYKFLSDCGFDDFSLKDVLKPESIRVKIILSSLINYARFREERLDDCSELFESNETLIYEYKEALKLNNHIKLKLKETNSKILKNNLNLNKINENISNSQLELKNLNENQKLLTTEHSKYKLEKNSLIKDLENQNSLFIEIKKELDRLKPFIKESPETVVEIIQLLKNSLKLEEDKLHEFELKSKKISISIDSFQYLTHIFNDLHIQLDSLQDQLQKLDDLKDSIDSIELNLNKKLIEFDNLNKNLNQLTKYIELNNEKLLNSKQNYNDKLKIIDNKIETSRNDLSNLKSKIHKDSIDLNLKKSQTDSLKRSLLDLQSKFEIGCKNASIELNKLNSQLVLYIDEMNK</sequence>
<proteinExistence type="inferred from homology"/>
<feature type="coiled-coil region" evidence="11">
    <location>
        <begin position="269"/>
        <end position="397"/>
    </location>
</feature>
<evidence type="ECO:0000256" key="4">
    <source>
        <dbReference type="ARBA" id="ARBA00022454"/>
    </source>
</evidence>
<evidence type="ECO:0000259" key="12">
    <source>
        <dbReference type="Pfam" id="PF03800"/>
    </source>
</evidence>
<dbReference type="GO" id="GO:0051301">
    <property type="term" value="P:cell division"/>
    <property type="evidence" value="ECO:0007669"/>
    <property type="project" value="UniProtKB-KW"/>
</dbReference>
<keyword evidence="4" id="KW-0158">Chromosome</keyword>
<evidence type="ECO:0000259" key="13">
    <source>
        <dbReference type="Pfam" id="PF18595"/>
    </source>
</evidence>
<organism evidence="14 15">
    <name type="scientific">[Candida] arabinofermentans NRRL YB-2248</name>
    <dbReference type="NCBI Taxonomy" id="983967"/>
    <lineage>
        <taxon>Eukaryota</taxon>
        <taxon>Fungi</taxon>
        <taxon>Dikarya</taxon>
        <taxon>Ascomycota</taxon>
        <taxon>Saccharomycotina</taxon>
        <taxon>Pichiomycetes</taxon>
        <taxon>Pichiales</taxon>
        <taxon>Pichiaceae</taxon>
        <taxon>Ogataea</taxon>
        <taxon>Ogataea/Candida clade</taxon>
    </lineage>
</organism>
<feature type="non-terminal residue" evidence="14">
    <location>
        <position position="453"/>
    </location>
</feature>
<evidence type="ECO:0000256" key="7">
    <source>
        <dbReference type="ARBA" id="ARBA00023054"/>
    </source>
</evidence>
<dbReference type="Gene3D" id="1.10.418.60">
    <property type="entry name" value="Ncd80 complex, Nuf2 subunit"/>
    <property type="match status" value="1"/>
</dbReference>
<evidence type="ECO:0000313" key="14">
    <source>
        <dbReference type="EMBL" id="ODV83993.1"/>
    </source>
</evidence>
<gene>
    <name evidence="14" type="ORF">CANARDRAFT_190328</name>
</gene>
<dbReference type="EMBL" id="KV453859">
    <property type="protein sequence ID" value="ODV83993.1"/>
    <property type="molecule type" value="Genomic_DNA"/>
</dbReference>
<dbReference type="OrthoDB" id="8194677at2759"/>
<evidence type="ECO:0000256" key="6">
    <source>
        <dbReference type="ARBA" id="ARBA00022776"/>
    </source>
</evidence>
<comment type="subcellular location">
    <subcellularLocation>
        <location evidence="2">Chromosome</location>
        <location evidence="2">Centromere</location>
    </subcellularLocation>
    <subcellularLocation>
        <location evidence="1">Nucleus</location>
    </subcellularLocation>
</comment>
<dbReference type="Pfam" id="PF18595">
    <property type="entry name" value="Nuf2_DHR10-like"/>
    <property type="match status" value="1"/>
</dbReference>
<dbReference type="STRING" id="983967.A0A1E4SWY2"/>
<dbReference type="InterPro" id="IPR038275">
    <property type="entry name" value="Nuf2_N_sf"/>
</dbReference>
<keyword evidence="9" id="KW-0131">Cell cycle</keyword>
<dbReference type="InterPro" id="IPR041112">
    <property type="entry name" value="Nuf2_DHR10-like"/>
</dbReference>
<reference evidence="15" key="1">
    <citation type="submission" date="2016-04" db="EMBL/GenBank/DDBJ databases">
        <title>Comparative genomics of biotechnologically important yeasts.</title>
        <authorList>
            <consortium name="DOE Joint Genome Institute"/>
            <person name="Riley R."/>
            <person name="Haridas S."/>
            <person name="Wolfe K.H."/>
            <person name="Lopes M.R."/>
            <person name="Hittinger C.T."/>
            <person name="Goker M."/>
            <person name="Salamov A."/>
            <person name="Wisecaver J."/>
            <person name="Long T.M."/>
            <person name="Aerts A.L."/>
            <person name="Barry K."/>
            <person name="Choi C."/>
            <person name="Clum A."/>
            <person name="Coughlan A.Y."/>
            <person name="Deshpande S."/>
            <person name="Douglass A.P."/>
            <person name="Hanson S.J."/>
            <person name="Klenk H.-P."/>
            <person name="Labutti K."/>
            <person name="Lapidus A."/>
            <person name="Lindquist E."/>
            <person name="Lipzen A."/>
            <person name="Meier-Kolthoff J.P."/>
            <person name="Ohm R.A."/>
            <person name="Otillar R.P."/>
            <person name="Pangilinan J."/>
            <person name="Peng Y."/>
            <person name="Rokas A."/>
            <person name="Rosa C.A."/>
            <person name="Scheuner C."/>
            <person name="Sibirny A.A."/>
            <person name="Slot J.C."/>
            <person name="Stielow J.B."/>
            <person name="Sun H."/>
            <person name="Kurtzman C.P."/>
            <person name="Blackwell M."/>
            <person name="Grigoriev I.V."/>
            <person name="Jeffries T.W."/>
        </authorList>
    </citation>
    <scope>NUCLEOTIDE SEQUENCE [LARGE SCALE GENOMIC DNA]</scope>
    <source>
        <strain evidence="15">NRRL YB-2248</strain>
    </source>
</reference>
<feature type="domain" description="Kinetochore protein Nuf2 N-terminal" evidence="12">
    <location>
        <begin position="21"/>
        <end position="160"/>
    </location>
</feature>
<keyword evidence="5" id="KW-0132">Cell division</keyword>
<feature type="domain" description="Nuf2 DHR10-like" evidence="13">
    <location>
        <begin position="274"/>
        <end position="388"/>
    </location>
</feature>
<dbReference type="Proteomes" id="UP000094801">
    <property type="component" value="Unassembled WGS sequence"/>
</dbReference>
<evidence type="ECO:0000256" key="2">
    <source>
        <dbReference type="ARBA" id="ARBA00004584"/>
    </source>
</evidence>
<evidence type="ECO:0000256" key="11">
    <source>
        <dbReference type="SAM" id="Coils"/>
    </source>
</evidence>
<evidence type="ECO:0000256" key="10">
    <source>
        <dbReference type="ARBA" id="ARBA00023328"/>
    </source>
</evidence>
<dbReference type="GO" id="GO:0005634">
    <property type="term" value="C:nucleus"/>
    <property type="evidence" value="ECO:0007669"/>
    <property type="project" value="UniProtKB-SubCell"/>
</dbReference>